<protein>
    <submittedName>
        <fullName evidence="2">Uncharacterized protein</fullName>
    </submittedName>
</protein>
<sequence length="85" mass="9614">MSEASDPTTHAYSGDLHGKSPPTFDLNLIYVASFLEERLLKHRSGLIQRASSLCLMLLWCKRNHSVHLSAKKDFCISKMIHFGIL</sequence>
<gene>
    <name evidence="2" type="ORF">RJT34_14868</name>
</gene>
<evidence type="ECO:0000313" key="2">
    <source>
        <dbReference type="EMBL" id="KAK7303941.1"/>
    </source>
</evidence>
<evidence type="ECO:0000313" key="3">
    <source>
        <dbReference type="Proteomes" id="UP001359559"/>
    </source>
</evidence>
<organism evidence="2 3">
    <name type="scientific">Clitoria ternatea</name>
    <name type="common">Butterfly pea</name>
    <dbReference type="NCBI Taxonomy" id="43366"/>
    <lineage>
        <taxon>Eukaryota</taxon>
        <taxon>Viridiplantae</taxon>
        <taxon>Streptophyta</taxon>
        <taxon>Embryophyta</taxon>
        <taxon>Tracheophyta</taxon>
        <taxon>Spermatophyta</taxon>
        <taxon>Magnoliopsida</taxon>
        <taxon>eudicotyledons</taxon>
        <taxon>Gunneridae</taxon>
        <taxon>Pentapetalae</taxon>
        <taxon>rosids</taxon>
        <taxon>fabids</taxon>
        <taxon>Fabales</taxon>
        <taxon>Fabaceae</taxon>
        <taxon>Papilionoideae</taxon>
        <taxon>50 kb inversion clade</taxon>
        <taxon>NPAAA clade</taxon>
        <taxon>indigoferoid/millettioid clade</taxon>
        <taxon>Phaseoleae</taxon>
        <taxon>Clitoria</taxon>
    </lineage>
</organism>
<name>A0AAN9JT93_CLITE</name>
<feature type="region of interest" description="Disordered" evidence="1">
    <location>
        <begin position="1"/>
        <end position="22"/>
    </location>
</feature>
<comment type="caution">
    <text evidence="2">The sequence shown here is derived from an EMBL/GenBank/DDBJ whole genome shotgun (WGS) entry which is preliminary data.</text>
</comment>
<dbReference type="EMBL" id="JAYKXN010000003">
    <property type="protein sequence ID" value="KAK7303941.1"/>
    <property type="molecule type" value="Genomic_DNA"/>
</dbReference>
<accession>A0AAN9JT93</accession>
<dbReference type="Proteomes" id="UP001359559">
    <property type="component" value="Unassembled WGS sequence"/>
</dbReference>
<proteinExistence type="predicted"/>
<evidence type="ECO:0000256" key="1">
    <source>
        <dbReference type="SAM" id="MobiDB-lite"/>
    </source>
</evidence>
<keyword evidence="3" id="KW-1185">Reference proteome</keyword>
<feature type="compositionally biased region" description="Polar residues" evidence="1">
    <location>
        <begin position="1"/>
        <end position="11"/>
    </location>
</feature>
<reference evidence="2 3" key="1">
    <citation type="submission" date="2024-01" db="EMBL/GenBank/DDBJ databases">
        <title>The genomes of 5 underutilized Papilionoideae crops provide insights into root nodulation and disease resistance.</title>
        <authorList>
            <person name="Yuan L."/>
        </authorList>
    </citation>
    <scope>NUCLEOTIDE SEQUENCE [LARGE SCALE GENOMIC DNA]</scope>
    <source>
        <strain evidence="2">LY-2023</strain>
        <tissue evidence="2">Leaf</tissue>
    </source>
</reference>
<dbReference type="AlphaFoldDB" id="A0AAN9JT93"/>